<evidence type="ECO:0000313" key="1">
    <source>
        <dbReference type="EMBL" id="MCV2878041.1"/>
    </source>
</evidence>
<comment type="caution">
    <text evidence="1">The sequence shown here is derived from an EMBL/GenBank/DDBJ whole genome shotgun (WGS) entry which is preliminary data.</text>
</comment>
<dbReference type="EMBL" id="JAOWKW010000003">
    <property type="protein sequence ID" value="MCV2878041.1"/>
    <property type="molecule type" value="Genomic_DNA"/>
</dbReference>
<organism evidence="1 2">
    <name type="scientific">Sedimentimonas flavescens</name>
    <dbReference type="NCBI Taxonomy" id="2851012"/>
    <lineage>
        <taxon>Bacteria</taxon>
        <taxon>Pseudomonadati</taxon>
        <taxon>Pseudomonadota</taxon>
        <taxon>Alphaproteobacteria</taxon>
        <taxon>Rhodobacterales</taxon>
        <taxon>Rhodobacter group</taxon>
        <taxon>Sedimentimonas</taxon>
    </lineage>
</organism>
<protein>
    <recommendedName>
        <fullName evidence="3">Lipoprotein</fullName>
    </recommendedName>
</protein>
<proteinExistence type="predicted"/>
<gene>
    <name evidence="1" type="ORF">OE699_04175</name>
</gene>
<dbReference type="RefSeq" id="WP_263847212.1">
    <property type="nucleotide sequence ID" value="NZ_JAOWKW010000003.1"/>
</dbReference>
<evidence type="ECO:0008006" key="3">
    <source>
        <dbReference type="Google" id="ProtNLM"/>
    </source>
</evidence>
<accession>A0ABT2ZWB6</accession>
<keyword evidence="2" id="KW-1185">Reference proteome</keyword>
<reference evidence="1 2" key="1">
    <citation type="submission" date="2022-10" db="EMBL/GenBank/DDBJ databases">
        <title>Sinirhodobacter sp. nov., isolated from ocean surface sediments.</title>
        <authorList>
            <person name="He W."/>
            <person name="Wang L."/>
            <person name="Zhang D.-F."/>
        </authorList>
    </citation>
    <scope>NUCLEOTIDE SEQUENCE [LARGE SCALE GENOMIC DNA]</scope>
    <source>
        <strain evidence="1 2">WL0115</strain>
    </source>
</reference>
<name>A0ABT2ZWB6_9RHOB</name>
<sequence length="175" mass="18196">MTVRTRGPGGVPGLAGQHNGKSIVVTLRSLLVLSLLPLLAACGGTGDMQLYPVQGPIANEDPASLIPITLKADTETSGIVSFRLPKPNKSKCQGTWSSVAPKVRTQERGLSLTLRDTGGKYKNSTEDLGGVNSGEIYAVCSDGNRLQGTFISGSGTQSGTGTVTDSLGNVYKLLY</sequence>
<evidence type="ECO:0000313" key="2">
    <source>
        <dbReference type="Proteomes" id="UP001526166"/>
    </source>
</evidence>
<dbReference type="Proteomes" id="UP001526166">
    <property type="component" value="Unassembled WGS sequence"/>
</dbReference>